<keyword evidence="1" id="KW-1133">Transmembrane helix</keyword>
<gene>
    <name evidence="2" type="ORF">Theos_0537</name>
</gene>
<evidence type="ECO:0000256" key="1">
    <source>
        <dbReference type="SAM" id="Phobius"/>
    </source>
</evidence>
<proteinExistence type="predicted"/>
<dbReference type="STRING" id="751945.Theos_0537"/>
<dbReference type="HOGENOM" id="CLU_153848_0_0_0"/>
<keyword evidence="1" id="KW-0472">Membrane</keyword>
<reference evidence="2 3" key="1">
    <citation type="journal article" date="2013" name="Genome Announc.">
        <title>Whole Genome Sequencing of Thermus oshimai JL-2 and Thermus thermophilus JL-18, Incomplete Denitrifiers from the United States Great Basin.</title>
        <authorList>
            <person name="Murugapiran S.K."/>
            <person name="Huntemann M."/>
            <person name="Wei C.L."/>
            <person name="Han J."/>
            <person name="Detter J.C."/>
            <person name="Han C.S."/>
            <person name="Erkkila T.H."/>
            <person name="Teshima H."/>
            <person name="Chen A."/>
            <person name="Kyrpides N."/>
            <person name="Mavrommatis K."/>
            <person name="Markowitz V."/>
            <person name="Szeto E."/>
            <person name="Ivanova N."/>
            <person name="Pagani I."/>
            <person name="Lam J."/>
            <person name="McDonald A.I."/>
            <person name="Dodsworth J.A."/>
            <person name="Pati A."/>
            <person name="Goodwin L."/>
            <person name="Peters L."/>
            <person name="Pitluck S."/>
            <person name="Woyke T."/>
            <person name="Hedlund B.P."/>
        </authorList>
    </citation>
    <scope>NUCLEOTIDE SEQUENCE</scope>
    <source>
        <strain evidence="2 3">JL-2</strain>
    </source>
</reference>
<protein>
    <submittedName>
        <fullName evidence="2">Uncharacterized protein</fullName>
    </submittedName>
</protein>
<sequence>MRPLLPLSGALGLFLLLFAAFRFTLGGLLLALLLSALLFLLLDRWQGGFLRRGPSPWARERLAMKEAWRRGGFLRPEDLSPYMPLSEAQALLQALAGRGLCRREGEGYRF</sequence>
<feature type="transmembrane region" description="Helical" evidence="1">
    <location>
        <begin position="12"/>
        <end position="42"/>
    </location>
</feature>
<organism evidence="2 3">
    <name type="scientific">Thermus oshimai JL-2</name>
    <dbReference type="NCBI Taxonomy" id="751945"/>
    <lineage>
        <taxon>Bacteria</taxon>
        <taxon>Thermotogati</taxon>
        <taxon>Deinococcota</taxon>
        <taxon>Deinococci</taxon>
        <taxon>Thermales</taxon>
        <taxon>Thermaceae</taxon>
        <taxon>Thermus</taxon>
    </lineage>
</organism>
<dbReference type="PATRIC" id="fig|751945.3.peg.523"/>
<dbReference type="eggNOG" id="ENOG5033K7E">
    <property type="taxonomic scope" value="Bacteria"/>
</dbReference>
<dbReference type="OrthoDB" id="27306at2"/>
<dbReference type="EMBL" id="CP003249">
    <property type="protein sequence ID" value="AFV75601.1"/>
    <property type="molecule type" value="Genomic_DNA"/>
</dbReference>
<keyword evidence="1" id="KW-0812">Transmembrane</keyword>
<dbReference type="KEGG" id="tos:Theos_0537"/>
<evidence type="ECO:0000313" key="3">
    <source>
        <dbReference type="Proteomes" id="UP000000211"/>
    </source>
</evidence>
<accession>K7QU14</accession>
<name>K7QU14_THEOS</name>
<evidence type="ECO:0000313" key="2">
    <source>
        <dbReference type="EMBL" id="AFV75601.1"/>
    </source>
</evidence>
<keyword evidence="3" id="KW-1185">Reference proteome</keyword>
<dbReference type="Proteomes" id="UP000000211">
    <property type="component" value="Chromosome"/>
</dbReference>
<dbReference type="RefSeq" id="WP_016328796.1">
    <property type="nucleotide sequence ID" value="NC_019386.1"/>
</dbReference>
<dbReference type="AlphaFoldDB" id="K7QU14"/>